<organism evidence="2 3">
    <name type="scientific">Hyphomonas oceanitis SCH89</name>
    <dbReference type="NCBI Taxonomy" id="1280953"/>
    <lineage>
        <taxon>Bacteria</taxon>
        <taxon>Pseudomonadati</taxon>
        <taxon>Pseudomonadota</taxon>
        <taxon>Alphaproteobacteria</taxon>
        <taxon>Hyphomonadales</taxon>
        <taxon>Hyphomonadaceae</taxon>
        <taxon>Hyphomonas</taxon>
    </lineage>
</organism>
<dbReference type="Gene3D" id="3.40.50.1820">
    <property type="entry name" value="alpha/beta hydrolase"/>
    <property type="match status" value="1"/>
</dbReference>
<feature type="domain" description="Fungal lipase-type" evidence="1">
    <location>
        <begin position="78"/>
        <end position="220"/>
    </location>
</feature>
<dbReference type="GO" id="GO:0006629">
    <property type="term" value="P:lipid metabolic process"/>
    <property type="evidence" value="ECO:0007669"/>
    <property type="project" value="InterPro"/>
</dbReference>
<evidence type="ECO:0000313" key="2">
    <source>
        <dbReference type="EMBL" id="KDA03193.1"/>
    </source>
</evidence>
<comment type="caution">
    <text evidence="2">The sequence shown here is derived from an EMBL/GenBank/DDBJ whole genome shotgun (WGS) entry which is preliminary data.</text>
</comment>
<dbReference type="SUPFAM" id="SSF53474">
    <property type="entry name" value="alpha/beta-Hydrolases"/>
    <property type="match status" value="1"/>
</dbReference>
<dbReference type="RefSeq" id="WP_035536763.1">
    <property type="nucleotide sequence ID" value="NZ_ARYL01000007.1"/>
</dbReference>
<dbReference type="PATRIC" id="fig|1280953.3.peg.1237"/>
<proteinExistence type="predicted"/>
<evidence type="ECO:0000313" key="3">
    <source>
        <dbReference type="Proteomes" id="UP000024942"/>
    </source>
</evidence>
<evidence type="ECO:0000259" key="1">
    <source>
        <dbReference type="Pfam" id="PF01764"/>
    </source>
</evidence>
<sequence length="322" mass="33997">MAVYNLETAQTQLTLAAIANAAVGQKMSVVKPAIEAELAKTAYATRGEWSLVWGPVVGTVDQNMLYVARQKATGFLSVVLRGTIYTVDSFWEDVPKSQSPCPYTQGAETAVSSDFLEAVNGMLGVADDISGLTLPAFLSAAASAAHGFNLFVTGHSQGAALVQILYAWALQQAPTWSNSGGTSIIAYASAPPSPGDPAFAAWIAATGASFQIINPLDTIPYWYGRIDQLIPDKVPEALPDTIEGALIRDGTRLWADQARAAGAWQQAETLVRLGSVQLPPTIGFVDQAKNQHTHNSYLYLMGAPQTDIGPASLLPAYGSPTG</sequence>
<dbReference type="Proteomes" id="UP000024942">
    <property type="component" value="Unassembled WGS sequence"/>
</dbReference>
<protein>
    <submittedName>
        <fullName evidence="2">Lipase class 3</fullName>
    </submittedName>
</protein>
<keyword evidence="3" id="KW-1185">Reference proteome</keyword>
<dbReference type="AlphaFoldDB" id="A0A059G9N5"/>
<dbReference type="InterPro" id="IPR029058">
    <property type="entry name" value="AB_hydrolase_fold"/>
</dbReference>
<dbReference type="OrthoDB" id="927373at2"/>
<dbReference type="eggNOG" id="COG3675">
    <property type="taxonomic scope" value="Bacteria"/>
</dbReference>
<name>A0A059G9N5_9PROT</name>
<accession>A0A059G9N5</accession>
<reference evidence="2 3" key="1">
    <citation type="journal article" date="2014" name="Antonie Van Leeuwenhoek">
        <title>Hyphomonas beringensis sp. nov. and Hyphomonas chukchiensis sp. nov., isolated from surface seawater of the Bering Sea and Chukchi Sea.</title>
        <authorList>
            <person name="Li C."/>
            <person name="Lai Q."/>
            <person name="Li G."/>
            <person name="Dong C."/>
            <person name="Wang J."/>
            <person name="Liao Y."/>
            <person name="Shao Z."/>
        </authorList>
    </citation>
    <scope>NUCLEOTIDE SEQUENCE [LARGE SCALE GENOMIC DNA]</scope>
    <source>
        <strain evidence="2 3">SCH89</strain>
    </source>
</reference>
<dbReference type="EMBL" id="ARYL01000007">
    <property type="protein sequence ID" value="KDA03193.1"/>
    <property type="molecule type" value="Genomic_DNA"/>
</dbReference>
<dbReference type="InterPro" id="IPR002921">
    <property type="entry name" value="Fungal_lipase-type"/>
</dbReference>
<dbReference type="Pfam" id="PF01764">
    <property type="entry name" value="Lipase_3"/>
    <property type="match status" value="1"/>
</dbReference>
<gene>
    <name evidence="2" type="ORF">HOC_06133</name>
</gene>